<dbReference type="RefSeq" id="WP_229891863.1">
    <property type="nucleotide sequence ID" value="NZ_BMTP01000034.1"/>
</dbReference>
<proteinExistence type="predicted"/>
<organism evidence="1 2">
    <name type="scientific">Streptomyces lavendofoliae</name>
    <dbReference type="NCBI Taxonomy" id="67314"/>
    <lineage>
        <taxon>Bacteria</taxon>
        <taxon>Bacillati</taxon>
        <taxon>Actinomycetota</taxon>
        <taxon>Actinomycetes</taxon>
        <taxon>Kitasatosporales</taxon>
        <taxon>Streptomycetaceae</taxon>
        <taxon>Streptomyces</taxon>
    </lineage>
</organism>
<evidence type="ECO:0000313" key="1">
    <source>
        <dbReference type="EMBL" id="GGU68012.1"/>
    </source>
</evidence>
<dbReference type="AlphaFoldDB" id="A0A918I643"/>
<dbReference type="EMBL" id="BMTP01000034">
    <property type="protein sequence ID" value="GGU68012.1"/>
    <property type="molecule type" value="Genomic_DNA"/>
</dbReference>
<comment type="caution">
    <text evidence="1">The sequence shown here is derived from an EMBL/GenBank/DDBJ whole genome shotgun (WGS) entry which is preliminary data.</text>
</comment>
<sequence length="233" mass="26086">MELSEPFNVLSLRHVPADPGAWGSSARIRLMVDGVDVVKTIHPDSDSSLVHEMLIGPPETWPLRAGSEPRRVELSNNYCDTGCCGGVFVTIERCGGLVVWTWENTDDIRVPLPPDSHFDADRYDAELDRVSADHSWEEPVDTAARLLARALVALDWYQRWNCLPEPWGLGVSVGDRGEKAHITMRFRVEDSSLATAFRRYTMAVTGSEPVEDQVRRFAERIDTVDPRSAAQPE</sequence>
<reference evidence="1" key="1">
    <citation type="journal article" date="2014" name="Int. J. Syst. Evol. Microbiol.">
        <title>Complete genome sequence of Corynebacterium casei LMG S-19264T (=DSM 44701T), isolated from a smear-ripened cheese.</title>
        <authorList>
            <consortium name="US DOE Joint Genome Institute (JGI-PGF)"/>
            <person name="Walter F."/>
            <person name="Albersmeier A."/>
            <person name="Kalinowski J."/>
            <person name="Ruckert C."/>
        </authorList>
    </citation>
    <scope>NUCLEOTIDE SEQUENCE</scope>
    <source>
        <strain evidence="1">JCM 4391</strain>
    </source>
</reference>
<keyword evidence="2" id="KW-1185">Reference proteome</keyword>
<protein>
    <submittedName>
        <fullName evidence="1">Uncharacterized protein</fullName>
    </submittedName>
</protein>
<accession>A0A918I643</accession>
<name>A0A918I643_9ACTN</name>
<dbReference type="Proteomes" id="UP000636661">
    <property type="component" value="Unassembled WGS sequence"/>
</dbReference>
<reference evidence="1" key="2">
    <citation type="submission" date="2020-09" db="EMBL/GenBank/DDBJ databases">
        <authorList>
            <person name="Sun Q."/>
            <person name="Ohkuma M."/>
        </authorList>
    </citation>
    <scope>NUCLEOTIDE SEQUENCE</scope>
    <source>
        <strain evidence="1">JCM 4391</strain>
    </source>
</reference>
<evidence type="ECO:0000313" key="2">
    <source>
        <dbReference type="Proteomes" id="UP000636661"/>
    </source>
</evidence>
<gene>
    <name evidence="1" type="ORF">GCM10010274_65530</name>
</gene>